<dbReference type="AlphaFoldDB" id="A0A2W6AR71"/>
<evidence type="ECO:0000256" key="3">
    <source>
        <dbReference type="ARBA" id="ARBA00022692"/>
    </source>
</evidence>
<accession>A0A2W6AR71</accession>
<feature type="transmembrane region" description="Helical" evidence="6">
    <location>
        <begin position="82"/>
        <end position="103"/>
    </location>
</feature>
<keyword evidence="2" id="KW-1003">Cell membrane</keyword>
<protein>
    <recommendedName>
        <fullName evidence="7">DUF3817 domain-containing protein</fullName>
    </recommendedName>
</protein>
<sequence length="130" mass="13816">MASNAEGITAHTPVTKAGLTIRYLRHLAVAEATAFLTLIAIGLIHHFTGGAGLALFVMGNVHGAVFTTYLVSIFVFHRKLDWGPVTLVLVLLAGFIPGGGLMAERWALADSHVRPPKPPKTRRRGEPAAG</sequence>
<evidence type="ECO:0000256" key="6">
    <source>
        <dbReference type="SAM" id="Phobius"/>
    </source>
</evidence>
<feature type="transmembrane region" description="Helical" evidence="6">
    <location>
        <begin position="51"/>
        <end position="76"/>
    </location>
</feature>
<dbReference type="NCBIfam" id="TIGR03954">
    <property type="entry name" value="integ_memb_HG"/>
    <property type="match status" value="1"/>
</dbReference>
<keyword evidence="3 6" id="KW-0812">Transmembrane</keyword>
<name>A0A2W6AR71_9BACT</name>
<dbReference type="GO" id="GO:0005886">
    <property type="term" value="C:plasma membrane"/>
    <property type="evidence" value="ECO:0007669"/>
    <property type="project" value="UniProtKB-SubCell"/>
</dbReference>
<dbReference type="InterPro" id="IPR023845">
    <property type="entry name" value="DUF3817_TM"/>
</dbReference>
<evidence type="ECO:0000259" key="7">
    <source>
        <dbReference type="Pfam" id="PF12823"/>
    </source>
</evidence>
<reference evidence="8 9" key="1">
    <citation type="journal article" date="2017" name="Nature">
        <title>Atmospheric trace gases support primary production in Antarctic desert surface soil.</title>
        <authorList>
            <person name="Ji M."/>
            <person name="Greening C."/>
            <person name="Vanwonterghem I."/>
            <person name="Carere C.R."/>
            <person name="Bay S.K."/>
            <person name="Steen J.A."/>
            <person name="Montgomery K."/>
            <person name="Lines T."/>
            <person name="Beardall J."/>
            <person name="van Dorst J."/>
            <person name="Snape I."/>
            <person name="Stott M.B."/>
            <person name="Hugenholtz P."/>
            <person name="Ferrari B.C."/>
        </authorList>
    </citation>
    <scope>NUCLEOTIDE SEQUENCE [LARGE SCALE GENOMIC DNA]</scope>
    <source>
        <strain evidence="8">RRmetagenome_bin12</strain>
    </source>
</reference>
<comment type="caution">
    <text evidence="8">The sequence shown here is derived from an EMBL/GenBank/DDBJ whole genome shotgun (WGS) entry which is preliminary data.</text>
</comment>
<organism evidence="8 9">
    <name type="scientific">Candidatus Aeolococcus gillhamiae</name>
    <dbReference type="NCBI Taxonomy" id="3127015"/>
    <lineage>
        <taxon>Bacteria</taxon>
        <taxon>Bacillati</taxon>
        <taxon>Candidatus Dormiibacterota</taxon>
        <taxon>Candidatus Dormibacteria</taxon>
        <taxon>Candidatus Aeolococcales</taxon>
        <taxon>Candidatus Aeolococcaceae</taxon>
        <taxon>Candidatus Aeolococcus</taxon>
    </lineage>
</organism>
<evidence type="ECO:0000256" key="4">
    <source>
        <dbReference type="ARBA" id="ARBA00022989"/>
    </source>
</evidence>
<feature type="domain" description="DUF3817" evidence="7">
    <location>
        <begin position="22"/>
        <end position="107"/>
    </location>
</feature>
<evidence type="ECO:0000256" key="2">
    <source>
        <dbReference type="ARBA" id="ARBA00022475"/>
    </source>
</evidence>
<dbReference type="EMBL" id="QHBU01000160">
    <property type="protein sequence ID" value="PZR80271.1"/>
    <property type="molecule type" value="Genomic_DNA"/>
</dbReference>
<dbReference type="Proteomes" id="UP000248724">
    <property type="component" value="Unassembled WGS sequence"/>
</dbReference>
<proteinExistence type="predicted"/>
<keyword evidence="4 6" id="KW-1133">Transmembrane helix</keyword>
<gene>
    <name evidence="8" type="ORF">DLM65_08590</name>
</gene>
<evidence type="ECO:0000256" key="1">
    <source>
        <dbReference type="ARBA" id="ARBA00004651"/>
    </source>
</evidence>
<evidence type="ECO:0000313" key="8">
    <source>
        <dbReference type="EMBL" id="PZR80271.1"/>
    </source>
</evidence>
<evidence type="ECO:0000256" key="5">
    <source>
        <dbReference type="ARBA" id="ARBA00023136"/>
    </source>
</evidence>
<feature type="transmembrane region" description="Helical" evidence="6">
    <location>
        <begin position="23"/>
        <end position="44"/>
    </location>
</feature>
<evidence type="ECO:0000313" key="9">
    <source>
        <dbReference type="Proteomes" id="UP000248724"/>
    </source>
</evidence>
<dbReference type="Pfam" id="PF12823">
    <property type="entry name" value="DUF3817"/>
    <property type="match status" value="1"/>
</dbReference>
<comment type="subcellular location">
    <subcellularLocation>
        <location evidence="1">Cell membrane</location>
        <topology evidence="1">Multi-pass membrane protein</topology>
    </subcellularLocation>
</comment>
<keyword evidence="5 6" id="KW-0472">Membrane</keyword>